<evidence type="ECO:0000256" key="5">
    <source>
        <dbReference type="SAM" id="SignalP"/>
    </source>
</evidence>
<dbReference type="eggNOG" id="ENOG502QVXK">
    <property type="taxonomic scope" value="Eukaryota"/>
</dbReference>
<keyword evidence="2" id="KW-0186">Copper</keyword>
<dbReference type="Gene3D" id="2.60.40.420">
    <property type="entry name" value="Cupredoxins - blue copper proteins"/>
    <property type="match status" value="1"/>
</dbReference>
<dbReference type="InterPro" id="IPR039391">
    <property type="entry name" value="Phytocyanin-like"/>
</dbReference>
<dbReference type="GO" id="GO:0005886">
    <property type="term" value="C:plasma membrane"/>
    <property type="evidence" value="ECO:0007669"/>
    <property type="project" value="TreeGrafter"/>
</dbReference>
<dbReference type="SUPFAM" id="SSF49503">
    <property type="entry name" value="Cupredoxins"/>
    <property type="match status" value="1"/>
</dbReference>
<reference evidence="7" key="3">
    <citation type="submission" date="2015-04" db="UniProtKB">
        <authorList>
            <consortium name="EnsemblPlants"/>
        </authorList>
    </citation>
    <scope>IDENTIFICATION</scope>
</reference>
<dbReference type="InterPro" id="IPR028871">
    <property type="entry name" value="BlueCu_1_BS"/>
</dbReference>
<dbReference type="InterPro" id="IPR008972">
    <property type="entry name" value="Cupredoxin"/>
</dbReference>
<evidence type="ECO:0000256" key="4">
    <source>
        <dbReference type="SAM" id="Phobius"/>
    </source>
</evidence>
<dbReference type="FunFam" id="2.60.40.420:FF:000003">
    <property type="entry name" value="Blue copper"/>
    <property type="match status" value="1"/>
</dbReference>
<dbReference type="GO" id="GO:0009055">
    <property type="term" value="F:electron transfer activity"/>
    <property type="evidence" value="ECO:0007669"/>
    <property type="project" value="InterPro"/>
</dbReference>
<keyword evidence="4" id="KW-0812">Transmembrane</keyword>
<evidence type="ECO:0000256" key="2">
    <source>
        <dbReference type="ARBA" id="ARBA00023008"/>
    </source>
</evidence>
<dbReference type="Proteomes" id="UP000032180">
    <property type="component" value="Chromosome 8"/>
</dbReference>
<dbReference type="PROSITE" id="PS00196">
    <property type="entry name" value="COPPER_BLUE"/>
    <property type="match status" value="1"/>
</dbReference>
<organism evidence="7 8">
    <name type="scientific">Leersia perrieri</name>
    <dbReference type="NCBI Taxonomy" id="77586"/>
    <lineage>
        <taxon>Eukaryota</taxon>
        <taxon>Viridiplantae</taxon>
        <taxon>Streptophyta</taxon>
        <taxon>Embryophyta</taxon>
        <taxon>Tracheophyta</taxon>
        <taxon>Spermatophyta</taxon>
        <taxon>Magnoliopsida</taxon>
        <taxon>Liliopsida</taxon>
        <taxon>Poales</taxon>
        <taxon>Poaceae</taxon>
        <taxon>BOP clade</taxon>
        <taxon>Oryzoideae</taxon>
        <taxon>Oryzeae</taxon>
        <taxon>Oryzinae</taxon>
        <taxon>Leersia</taxon>
    </lineage>
</organism>
<dbReference type="STRING" id="77586.A0A0D9X473"/>
<keyword evidence="5" id="KW-0732">Signal</keyword>
<evidence type="ECO:0000313" key="7">
    <source>
        <dbReference type="EnsemblPlants" id="LPERR08G02460.1"/>
    </source>
</evidence>
<dbReference type="Gramene" id="LPERR08G02460.1">
    <property type="protein sequence ID" value="LPERR08G02460.1"/>
    <property type="gene ID" value="LPERR08G02460"/>
</dbReference>
<dbReference type="Pfam" id="PF02298">
    <property type="entry name" value="Cu_bind_like"/>
    <property type="match status" value="1"/>
</dbReference>
<dbReference type="PROSITE" id="PS51485">
    <property type="entry name" value="PHYTOCYANIN"/>
    <property type="match status" value="1"/>
</dbReference>
<keyword evidence="3" id="KW-0325">Glycoprotein</keyword>
<reference evidence="8" key="2">
    <citation type="submission" date="2013-12" db="EMBL/GenBank/DDBJ databases">
        <authorList>
            <person name="Yu Y."/>
            <person name="Lee S."/>
            <person name="de Baynast K."/>
            <person name="Wissotski M."/>
            <person name="Liu L."/>
            <person name="Talag J."/>
            <person name="Goicoechea J."/>
            <person name="Angelova A."/>
            <person name="Jetty R."/>
            <person name="Kudrna D."/>
            <person name="Golser W."/>
            <person name="Rivera L."/>
            <person name="Zhang J."/>
            <person name="Wing R."/>
        </authorList>
    </citation>
    <scope>NUCLEOTIDE SEQUENCE</scope>
</reference>
<dbReference type="InterPro" id="IPR003245">
    <property type="entry name" value="Phytocyanin_dom"/>
</dbReference>
<evidence type="ECO:0000313" key="8">
    <source>
        <dbReference type="Proteomes" id="UP000032180"/>
    </source>
</evidence>
<proteinExistence type="predicted"/>
<feature type="transmembrane region" description="Helical" evidence="4">
    <location>
        <begin position="163"/>
        <end position="182"/>
    </location>
</feature>
<dbReference type="EnsemblPlants" id="LPERR08G02460.1">
    <property type="protein sequence ID" value="LPERR08G02460.1"/>
    <property type="gene ID" value="LPERR08G02460"/>
</dbReference>
<keyword evidence="4" id="KW-1133">Transmembrane helix</keyword>
<dbReference type="PANTHER" id="PTHR33021:SF499">
    <property type="entry name" value="OS12G0150500 PROTEIN"/>
    <property type="match status" value="1"/>
</dbReference>
<feature type="chain" id="PRO_5002349533" description="Phytocyanin domain-containing protein" evidence="5">
    <location>
        <begin position="25"/>
        <end position="183"/>
    </location>
</feature>
<sequence>MMSLERMSLLAVVVVAAAFTTVSGASYGVGEPNGGWDMQTNYTAWASSINFHLGDQLVFKYSPAAHDVVEVTKAGYDACSAASPVAIHRTGQDAVELNRLGSRYFICGVPGHCNAGMKLQVRTRCGSALPPGGGVCLDGSSPPTIISSPGVISYSSSPASSGIFSTVIVTMAATTVILILLMV</sequence>
<protein>
    <recommendedName>
        <fullName evidence="6">Phytocyanin domain-containing protein</fullName>
    </recommendedName>
</protein>
<dbReference type="GO" id="GO:0046872">
    <property type="term" value="F:metal ion binding"/>
    <property type="evidence" value="ECO:0007669"/>
    <property type="project" value="UniProtKB-KW"/>
</dbReference>
<accession>A0A0D9X473</accession>
<reference evidence="7 8" key="1">
    <citation type="submission" date="2012-08" db="EMBL/GenBank/DDBJ databases">
        <title>Oryza genome evolution.</title>
        <authorList>
            <person name="Wing R.A."/>
        </authorList>
    </citation>
    <scope>NUCLEOTIDE SEQUENCE</scope>
</reference>
<dbReference type="HOGENOM" id="CLU_058719_2_5_1"/>
<dbReference type="AlphaFoldDB" id="A0A0D9X473"/>
<keyword evidence="4" id="KW-0472">Membrane</keyword>
<evidence type="ECO:0000256" key="3">
    <source>
        <dbReference type="ARBA" id="ARBA00023180"/>
    </source>
</evidence>
<dbReference type="PANTHER" id="PTHR33021">
    <property type="entry name" value="BLUE COPPER PROTEIN"/>
    <property type="match status" value="1"/>
</dbReference>
<evidence type="ECO:0000256" key="1">
    <source>
        <dbReference type="ARBA" id="ARBA00022723"/>
    </source>
</evidence>
<keyword evidence="8" id="KW-1185">Reference proteome</keyword>
<keyword evidence="1" id="KW-0479">Metal-binding</keyword>
<evidence type="ECO:0000259" key="6">
    <source>
        <dbReference type="PROSITE" id="PS51485"/>
    </source>
</evidence>
<dbReference type="CDD" id="cd04216">
    <property type="entry name" value="Phytocyanin"/>
    <property type="match status" value="1"/>
</dbReference>
<name>A0A0D9X473_9ORYZ</name>
<feature type="domain" description="Phytocyanin" evidence="6">
    <location>
        <begin position="25"/>
        <end position="125"/>
    </location>
</feature>
<feature type="signal peptide" evidence="5">
    <location>
        <begin position="1"/>
        <end position="24"/>
    </location>
</feature>